<reference evidence="2 3" key="1">
    <citation type="submission" date="2019-03" db="EMBL/GenBank/DDBJ databases">
        <title>Algoriphagus aquimaris sp. nov., isolated form marine sediment in Pohang, Korea.</title>
        <authorList>
            <person name="Kim J."/>
            <person name="Yoon S.-H."/>
            <person name="Lee S.-S."/>
        </authorList>
    </citation>
    <scope>NUCLEOTIDE SEQUENCE [LARGE SCALE GENOMIC DNA]</scope>
    <source>
        <strain evidence="2 3">F21</strain>
    </source>
</reference>
<sequence>MLSSSIKISLLVVALFLANPLHAQEKTRVWNTFSLGMPLTDNLDARVAYLHSTDITDGIRNNFNWYQFRLGYRINSTWSTRVGTAWLSIPSSNRTTNRLFINAIYRKKLNKRLVLRSGVQFETHSKEERRFDHRVILSNRLGLRKRLNFLRVAPSLSYSLFYNIGGGNIRYFNDEGEEIARKPANGFHRGRILANFNFKISDPIRLSLYYMHQHEFNLGFSATNKINVLNPNTGRIQRPFNNYHVIGMSVSYQLKGKHNENFLPINF</sequence>
<proteinExistence type="predicted"/>
<dbReference type="EMBL" id="SMUW01000032">
    <property type="protein sequence ID" value="TDK45566.1"/>
    <property type="molecule type" value="Genomic_DNA"/>
</dbReference>
<protein>
    <submittedName>
        <fullName evidence="2">DUF2490 domain-containing protein</fullName>
    </submittedName>
</protein>
<organism evidence="2 3">
    <name type="scientific">Algoriphagus formosus</name>
    <dbReference type="NCBI Taxonomy" id="2007308"/>
    <lineage>
        <taxon>Bacteria</taxon>
        <taxon>Pseudomonadati</taxon>
        <taxon>Bacteroidota</taxon>
        <taxon>Cytophagia</taxon>
        <taxon>Cytophagales</taxon>
        <taxon>Cyclobacteriaceae</taxon>
        <taxon>Algoriphagus</taxon>
    </lineage>
</organism>
<feature type="chain" id="PRO_5020550566" evidence="1">
    <location>
        <begin position="24"/>
        <end position="267"/>
    </location>
</feature>
<dbReference type="Proteomes" id="UP000295438">
    <property type="component" value="Unassembled WGS sequence"/>
</dbReference>
<keyword evidence="3" id="KW-1185">Reference proteome</keyword>
<dbReference type="RefSeq" id="WP_133390601.1">
    <property type="nucleotide sequence ID" value="NZ_SMUW01000032.1"/>
</dbReference>
<feature type="signal peptide" evidence="1">
    <location>
        <begin position="1"/>
        <end position="23"/>
    </location>
</feature>
<comment type="caution">
    <text evidence="2">The sequence shown here is derived from an EMBL/GenBank/DDBJ whole genome shotgun (WGS) entry which is preliminary data.</text>
</comment>
<dbReference type="Pfam" id="PF10677">
    <property type="entry name" value="DUF2490"/>
    <property type="match status" value="1"/>
</dbReference>
<gene>
    <name evidence="2" type="ORF">E1898_08710</name>
</gene>
<dbReference type="AlphaFoldDB" id="A0A4R5V299"/>
<evidence type="ECO:0000313" key="2">
    <source>
        <dbReference type="EMBL" id="TDK45566.1"/>
    </source>
</evidence>
<name>A0A4R5V299_9BACT</name>
<evidence type="ECO:0000313" key="3">
    <source>
        <dbReference type="Proteomes" id="UP000295438"/>
    </source>
</evidence>
<accession>A0A4R5V299</accession>
<keyword evidence="1" id="KW-0732">Signal</keyword>
<evidence type="ECO:0000256" key="1">
    <source>
        <dbReference type="SAM" id="SignalP"/>
    </source>
</evidence>
<dbReference type="InterPro" id="IPR019619">
    <property type="entry name" value="DUF2490"/>
</dbReference>